<dbReference type="HAMAP" id="MF_00036_B">
    <property type="entry name" value="Ala_tRNA_synth_B"/>
    <property type="match status" value="1"/>
</dbReference>
<dbReference type="InterPro" id="IPR050058">
    <property type="entry name" value="Ala-tRNA_ligase"/>
</dbReference>
<dbReference type="SMART" id="SM00863">
    <property type="entry name" value="tRNA_SAD"/>
    <property type="match status" value="1"/>
</dbReference>
<comment type="similarity">
    <text evidence="2">Belongs to the class-II aminoacyl-tRNA synthetase family. Alax-L subfamily.</text>
</comment>
<comment type="cofactor">
    <cofactor evidence="1">
        <name>Zn(2+)</name>
        <dbReference type="ChEBI" id="CHEBI:29105"/>
    </cofactor>
</comment>
<dbReference type="Proteomes" id="UP000271241">
    <property type="component" value="Unassembled WGS sequence"/>
</dbReference>
<dbReference type="GO" id="GO:0004813">
    <property type="term" value="F:alanine-tRNA ligase activity"/>
    <property type="evidence" value="ECO:0007669"/>
    <property type="project" value="UniProtKB-EC"/>
</dbReference>
<dbReference type="GO" id="GO:0002161">
    <property type="term" value="F:aminoacyl-tRNA deacylase activity"/>
    <property type="evidence" value="ECO:0007669"/>
    <property type="project" value="TreeGrafter"/>
</dbReference>
<dbReference type="GO" id="GO:0006419">
    <property type="term" value="P:alanyl-tRNA aminoacylation"/>
    <property type="evidence" value="ECO:0007669"/>
    <property type="project" value="InterPro"/>
</dbReference>
<keyword evidence="10" id="KW-0648">Protein biosynthesis</keyword>
<dbReference type="EC" id="6.1.1.7" evidence="3"/>
<feature type="non-terminal residue" evidence="13">
    <location>
        <position position="835"/>
    </location>
</feature>
<dbReference type="SUPFAM" id="SSF55681">
    <property type="entry name" value="Class II aaRS and biotin synthetases"/>
    <property type="match status" value="1"/>
</dbReference>
<dbReference type="SUPFAM" id="SSF101353">
    <property type="entry name" value="Putative anticodon-binding domain of alanyl-tRNA synthetase (AlaRS)"/>
    <property type="match status" value="1"/>
</dbReference>
<keyword evidence="8" id="KW-0067">ATP-binding</keyword>
<evidence type="ECO:0000256" key="1">
    <source>
        <dbReference type="ARBA" id="ARBA00001947"/>
    </source>
</evidence>
<dbReference type="InterPro" id="IPR012947">
    <property type="entry name" value="tRNA_SAD"/>
</dbReference>
<dbReference type="GO" id="GO:0000049">
    <property type="term" value="F:tRNA binding"/>
    <property type="evidence" value="ECO:0007669"/>
    <property type="project" value="UniProtKB-KW"/>
</dbReference>
<gene>
    <name evidence="13" type="ORF">THASP1DRAFT_3970</name>
</gene>
<dbReference type="FunFam" id="3.30.930.10:FF:000004">
    <property type="entry name" value="Alanine--tRNA ligase"/>
    <property type="match status" value="1"/>
</dbReference>
<keyword evidence="7" id="KW-0547">Nucleotide-binding</keyword>
<organism evidence="13 14">
    <name type="scientific">Thamnocephalis sphaerospora</name>
    <dbReference type="NCBI Taxonomy" id="78915"/>
    <lineage>
        <taxon>Eukaryota</taxon>
        <taxon>Fungi</taxon>
        <taxon>Fungi incertae sedis</taxon>
        <taxon>Zoopagomycota</taxon>
        <taxon>Zoopagomycotina</taxon>
        <taxon>Zoopagomycetes</taxon>
        <taxon>Zoopagales</taxon>
        <taxon>Sigmoideomycetaceae</taxon>
        <taxon>Thamnocephalis</taxon>
    </lineage>
</organism>
<dbReference type="SUPFAM" id="SSF50447">
    <property type="entry name" value="Translation proteins"/>
    <property type="match status" value="1"/>
</dbReference>
<dbReference type="Gene3D" id="3.10.310.40">
    <property type="match status" value="1"/>
</dbReference>
<evidence type="ECO:0000259" key="12">
    <source>
        <dbReference type="PROSITE" id="PS50860"/>
    </source>
</evidence>
<dbReference type="InterPro" id="IPR018165">
    <property type="entry name" value="Ala-tRNA-synth_IIc_core"/>
</dbReference>
<dbReference type="InterPro" id="IPR002318">
    <property type="entry name" value="Ala-tRNA-lgiase_IIc"/>
</dbReference>
<dbReference type="Gene3D" id="3.30.930.10">
    <property type="entry name" value="Bira Bifunctional Protein, Domain 2"/>
    <property type="match status" value="1"/>
</dbReference>
<dbReference type="Gene3D" id="3.30.54.20">
    <property type="match status" value="1"/>
</dbReference>
<evidence type="ECO:0000256" key="9">
    <source>
        <dbReference type="ARBA" id="ARBA00022884"/>
    </source>
</evidence>
<proteinExistence type="inferred from homology"/>
<dbReference type="Pfam" id="PF01411">
    <property type="entry name" value="tRNA-synt_2c"/>
    <property type="match status" value="1"/>
</dbReference>
<dbReference type="FunFam" id="3.30.980.10:FF:000004">
    <property type="entry name" value="Alanine--tRNA ligase, cytoplasmic"/>
    <property type="match status" value="1"/>
</dbReference>
<evidence type="ECO:0000256" key="6">
    <source>
        <dbReference type="ARBA" id="ARBA00022598"/>
    </source>
</evidence>
<dbReference type="GO" id="GO:0005829">
    <property type="term" value="C:cytosol"/>
    <property type="evidence" value="ECO:0007669"/>
    <property type="project" value="TreeGrafter"/>
</dbReference>
<dbReference type="InterPro" id="IPR009000">
    <property type="entry name" value="Transl_B-barrel_sf"/>
</dbReference>
<evidence type="ECO:0000256" key="11">
    <source>
        <dbReference type="ARBA" id="ARBA00023146"/>
    </source>
</evidence>
<keyword evidence="6" id="KW-0436">Ligase</keyword>
<evidence type="ECO:0000256" key="8">
    <source>
        <dbReference type="ARBA" id="ARBA00022840"/>
    </source>
</evidence>
<keyword evidence="9" id="KW-0694">RNA-binding</keyword>
<evidence type="ECO:0000256" key="4">
    <source>
        <dbReference type="ARBA" id="ARBA00017959"/>
    </source>
</evidence>
<reference evidence="14" key="1">
    <citation type="journal article" date="2018" name="Nat. Microbiol.">
        <title>Leveraging single-cell genomics to expand the fungal tree of life.</title>
        <authorList>
            <person name="Ahrendt S.R."/>
            <person name="Quandt C.A."/>
            <person name="Ciobanu D."/>
            <person name="Clum A."/>
            <person name="Salamov A."/>
            <person name="Andreopoulos B."/>
            <person name="Cheng J.F."/>
            <person name="Woyke T."/>
            <person name="Pelin A."/>
            <person name="Henrissat B."/>
            <person name="Reynolds N.K."/>
            <person name="Benny G.L."/>
            <person name="Smith M.E."/>
            <person name="James T.Y."/>
            <person name="Grigoriev I.V."/>
        </authorList>
    </citation>
    <scope>NUCLEOTIDE SEQUENCE [LARGE SCALE GENOMIC DNA]</scope>
    <source>
        <strain evidence="14">RSA 1356</strain>
    </source>
</reference>
<dbReference type="Gene3D" id="2.40.30.130">
    <property type="match status" value="1"/>
</dbReference>
<dbReference type="InterPro" id="IPR023033">
    <property type="entry name" value="Ala_tRNA_ligase_euk/bac"/>
</dbReference>
<dbReference type="PRINTS" id="PR00980">
    <property type="entry name" value="TRNASYNTHALA"/>
</dbReference>
<evidence type="ECO:0000256" key="10">
    <source>
        <dbReference type="ARBA" id="ARBA00022917"/>
    </source>
</evidence>
<protein>
    <recommendedName>
        <fullName evidence="4">Alanine--tRNA ligase</fullName>
        <ecNumber evidence="3">6.1.1.7</ecNumber>
    </recommendedName>
</protein>
<accession>A0A4P9XR41</accession>
<dbReference type="InterPro" id="IPR018164">
    <property type="entry name" value="Ala-tRNA-synth_IIc_N"/>
</dbReference>
<keyword evidence="11 13" id="KW-0030">Aminoacyl-tRNA synthetase</keyword>
<dbReference type="Gene3D" id="3.30.980.10">
    <property type="entry name" value="Threonyl-trna Synthetase, Chain A, domain 2"/>
    <property type="match status" value="1"/>
</dbReference>
<dbReference type="PANTHER" id="PTHR11777">
    <property type="entry name" value="ALANYL-TRNA SYNTHETASE"/>
    <property type="match status" value="1"/>
</dbReference>
<dbReference type="InterPro" id="IPR018162">
    <property type="entry name" value="Ala-tRNA-ligase_IIc_anticod-bd"/>
</dbReference>
<sequence length="835" mass="91364">VRSLSSNEIRAEFNDYFGKHGFHAKPSASLVPHGDKSLLFTNAGMVPWKNHFIQPGTAPEKRLTSIQKCVRAGGKHNDLENVGFTPRHHTFFEMLGFFSFGDLSKLEATQLAWKFLTKELALPEDRLSVTVFKDDDESYEIWRRAVGLAADRISRKGSADNFWAMGDEGPCGPCTEIFWDTRQGNTFDERFLEIWNVVFMQFNRNRSGVLDPLPTLCIDTGMGLERLACVLQGKQTNFDTDLFAPIYSRLDALITAQHANNASTNDHQMTVYRNIIADHVRSSAFLVADGVTPSNIGRGYVLRRIIRRAVRAGEQLGLHEPFLHHLLPGVTHAYGNVYGELGARSSVIADVLREEEHVFRKTLDKGNRLLAHSFASPELQRTKVIPGSVAFQLHATHGFPLDLTVQIARERGWTVDRQGSDIGLVDVNFVGYDQNALSIKATVAAAASSIDETTICIDPCPFYGFGGGQAADQGKIWRSNGETWDVIDVTLLDSGAPALRIKRSPGSTADASISHGTLQAGELVQVQVDLSRRLGCEVHHTATHLLNAALKHVLCKEVMQAGSFVGPDRLRFDFTHGAALTAEQLQAVEAFVNNACLADKAISAKEKSLQEALETGAVATFSEKYGSRVRVVEVPGVSAELCAGTHVRSTLEVFPFRITSDSSVAAGTRRIEAVAGIAGTKLLMEHSKQAALASVALGAMLNEQEKQRSSIRQLHTQLAQSALDVAQSIRHTAHGTPTLLTWPDAHARMLTRIYAGVRICAHILPQDFPQEAAQKRLTQYQKAEPDTVHLLVLANTVMVALNSKQHPSLNAGQLIRSMLAELGGKGGGKRDFAQG</sequence>
<keyword evidence="5" id="KW-0820">tRNA-binding</keyword>
<evidence type="ECO:0000313" key="13">
    <source>
        <dbReference type="EMBL" id="RKP08543.1"/>
    </source>
</evidence>
<dbReference type="InterPro" id="IPR018163">
    <property type="entry name" value="Thr/Ala-tRNA-synth_IIc_edit"/>
</dbReference>
<dbReference type="NCBIfam" id="TIGR00344">
    <property type="entry name" value="alaS"/>
    <property type="match status" value="1"/>
</dbReference>
<feature type="non-terminal residue" evidence="13">
    <location>
        <position position="1"/>
    </location>
</feature>
<evidence type="ECO:0000256" key="5">
    <source>
        <dbReference type="ARBA" id="ARBA00022555"/>
    </source>
</evidence>
<dbReference type="AlphaFoldDB" id="A0A4P9XR41"/>
<dbReference type="InterPro" id="IPR045864">
    <property type="entry name" value="aa-tRNA-synth_II/BPL/LPL"/>
</dbReference>
<dbReference type="STRING" id="78915.A0A4P9XR41"/>
<evidence type="ECO:0000256" key="7">
    <source>
        <dbReference type="ARBA" id="ARBA00022741"/>
    </source>
</evidence>
<dbReference type="SUPFAM" id="SSF55186">
    <property type="entry name" value="ThrRS/AlaRS common domain"/>
    <property type="match status" value="1"/>
</dbReference>
<dbReference type="EMBL" id="KZ992592">
    <property type="protein sequence ID" value="RKP08543.1"/>
    <property type="molecule type" value="Genomic_DNA"/>
</dbReference>
<dbReference type="Pfam" id="PF07973">
    <property type="entry name" value="tRNA_SAD"/>
    <property type="match status" value="1"/>
</dbReference>
<dbReference type="CDD" id="cd00673">
    <property type="entry name" value="AlaRS_core"/>
    <property type="match status" value="1"/>
</dbReference>
<evidence type="ECO:0000256" key="3">
    <source>
        <dbReference type="ARBA" id="ARBA00013168"/>
    </source>
</evidence>
<evidence type="ECO:0000313" key="14">
    <source>
        <dbReference type="Proteomes" id="UP000271241"/>
    </source>
</evidence>
<evidence type="ECO:0000256" key="2">
    <source>
        <dbReference type="ARBA" id="ARBA00008429"/>
    </source>
</evidence>
<keyword evidence="14" id="KW-1185">Reference proteome</keyword>
<name>A0A4P9XR41_9FUNG</name>
<feature type="domain" description="Alanyl-transfer RNA synthetases family profile" evidence="12">
    <location>
        <begin position="4"/>
        <end position="685"/>
    </location>
</feature>
<dbReference type="PROSITE" id="PS50860">
    <property type="entry name" value="AA_TRNA_LIGASE_II_ALA"/>
    <property type="match status" value="1"/>
</dbReference>
<dbReference type="OrthoDB" id="2423964at2759"/>
<dbReference type="GO" id="GO:0005524">
    <property type="term" value="F:ATP binding"/>
    <property type="evidence" value="ECO:0007669"/>
    <property type="project" value="UniProtKB-KW"/>
</dbReference>
<dbReference type="PANTHER" id="PTHR11777:SF9">
    <property type="entry name" value="ALANINE--TRNA LIGASE, CYTOPLASMIC"/>
    <property type="match status" value="1"/>
</dbReference>